<feature type="domain" description="Sushi" evidence="17">
    <location>
        <begin position="762"/>
        <end position="819"/>
    </location>
</feature>
<accession>A0A7R9Q9L8</accession>
<feature type="transmembrane region" description="Helical" evidence="14">
    <location>
        <begin position="1290"/>
        <end position="1314"/>
    </location>
</feature>
<feature type="disulfide bond" evidence="13">
    <location>
        <begin position="671"/>
        <end position="698"/>
    </location>
</feature>
<feature type="domain" description="Sushi" evidence="17">
    <location>
        <begin position="701"/>
        <end position="761"/>
    </location>
</feature>
<dbReference type="CDD" id="cd00037">
    <property type="entry name" value="CLECT"/>
    <property type="match status" value="1"/>
</dbReference>
<dbReference type="Gene3D" id="2.60.120.260">
    <property type="entry name" value="Galactose-binding domain-like"/>
    <property type="match status" value="1"/>
</dbReference>
<dbReference type="FunFam" id="2.40.50.140:FF:000795">
    <property type="entry name" value="Eukaryotic translation initiation factor 2 subunit 1"/>
    <property type="match status" value="1"/>
</dbReference>
<dbReference type="EMBL" id="CAJPVJ010000105">
    <property type="protein sequence ID" value="CAG2160958.1"/>
    <property type="molecule type" value="Genomic_DNA"/>
</dbReference>
<dbReference type="Proteomes" id="UP000728032">
    <property type="component" value="Unassembled WGS sequence"/>
</dbReference>
<feature type="domain" description="Sushi" evidence="17">
    <location>
        <begin position="880"/>
        <end position="938"/>
    </location>
</feature>
<dbReference type="OrthoDB" id="406096at2759"/>
<evidence type="ECO:0000256" key="13">
    <source>
        <dbReference type="PROSITE-ProRule" id="PRU00302"/>
    </source>
</evidence>
<feature type="domain" description="Sushi" evidence="17">
    <location>
        <begin position="1202"/>
        <end position="1262"/>
    </location>
</feature>
<feature type="disulfide bond" evidence="13">
    <location>
        <begin position="1095"/>
        <end position="1122"/>
    </location>
</feature>
<evidence type="ECO:0000259" key="16">
    <source>
        <dbReference type="PROSITE" id="PS50126"/>
    </source>
</evidence>
<dbReference type="FunFam" id="1.10.150.190:FF:000001">
    <property type="entry name" value="Eukaryotic translation initiation factor 2 subunit 1"/>
    <property type="match status" value="1"/>
</dbReference>
<feature type="disulfide bond" evidence="13">
    <location>
        <begin position="732"/>
        <end position="759"/>
    </location>
</feature>
<name>A0A7R9Q9L8_9ACAR</name>
<dbReference type="InterPro" id="IPR012340">
    <property type="entry name" value="NA-bd_OB-fold"/>
</dbReference>
<dbReference type="SMART" id="SM00316">
    <property type="entry name" value="S1"/>
    <property type="match status" value="1"/>
</dbReference>
<feature type="disulfide bond" evidence="13">
    <location>
        <begin position="289"/>
        <end position="332"/>
    </location>
</feature>
<keyword evidence="14" id="KW-0472">Membrane</keyword>
<feature type="disulfide bond" evidence="13">
    <location>
        <begin position="790"/>
        <end position="817"/>
    </location>
</feature>
<evidence type="ECO:0000313" key="18">
    <source>
        <dbReference type="EMBL" id="CAD7637596.1"/>
    </source>
</evidence>
<keyword evidence="10 13" id="KW-1015">Disulfide bond</keyword>
<dbReference type="GO" id="GO:0046872">
    <property type="term" value="F:metal ion binding"/>
    <property type="evidence" value="ECO:0007669"/>
    <property type="project" value="UniProtKB-KW"/>
</dbReference>
<dbReference type="Gene3D" id="1.10.150.190">
    <property type="entry name" value="Translation initiation factor 2, subunit 1, domain 2"/>
    <property type="match status" value="1"/>
</dbReference>
<evidence type="ECO:0000259" key="17">
    <source>
        <dbReference type="PROSITE" id="PS50923"/>
    </source>
</evidence>
<dbReference type="PROSITE" id="PS50126">
    <property type="entry name" value="S1"/>
    <property type="match status" value="1"/>
</dbReference>
<dbReference type="Gene3D" id="2.40.50.140">
    <property type="entry name" value="Nucleic acid-binding proteins"/>
    <property type="match status" value="1"/>
</dbReference>
<dbReference type="GO" id="GO:0003743">
    <property type="term" value="F:translation initiation factor activity"/>
    <property type="evidence" value="ECO:0007669"/>
    <property type="project" value="UniProtKB-KW"/>
</dbReference>
<dbReference type="PROSITE" id="PS50041">
    <property type="entry name" value="C_TYPE_LECTIN_2"/>
    <property type="match status" value="1"/>
</dbReference>
<keyword evidence="19" id="KW-1185">Reference proteome</keyword>
<dbReference type="PANTHER" id="PTHR46393">
    <property type="entry name" value="SUSHI DOMAIN-CONTAINING PROTEIN"/>
    <property type="match status" value="1"/>
</dbReference>
<dbReference type="PROSITE" id="PS00615">
    <property type="entry name" value="C_TYPE_LECTIN_1"/>
    <property type="match status" value="1"/>
</dbReference>
<dbReference type="SUPFAM" id="SSF56436">
    <property type="entry name" value="C-type lectin-like"/>
    <property type="match status" value="1"/>
</dbReference>
<dbReference type="PROSITE" id="PS50923">
    <property type="entry name" value="SUSHI"/>
    <property type="match status" value="11"/>
</dbReference>
<feature type="domain" description="Sushi" evidence="17">
    <location>
        <begin position="999"/>
        <end position="1064"/>
    </location>
</feature>
<feature type="disulfide bond" evidence="13">
    <location>
        <begin position="969"/>
        <end position="996"/>
    </location>
</feature>
<feature type="disulfide bond" evidence="13">
    <location>
        <begin position="850"/>
        <end position="877"/>
    </location>
</feature>
<feature type="disulfide bond" evidence="13">
    <location>
        <begin position="1204"/>
        <end position="1247"/>
    </location>
</feature>
<evidence type="ECO:0000256" key="11">
    <source>
        <dbReference type="ARBA" id="ARBA00023180"/>
    </source>
</evidence>
<dbReference type="InterPro" id="IPR044126">
    <property type="entry name" value="S1_IF2_alpha"/>
</dbReference>
<dbReference type="GO" id="GO:0003723">
    <property type="term" value="F:RNA binding"/>
    <property type="evidence" value="ECO:0007669"/>
    <property type="project" value="InterPro"/>
</dbReference>
<evidence type="ECO:0000256" key="1">
    <source>
        <dbReference type="ARBA" id="ARBA00007223"/>
    </source>
</evidence>
<evidence type="ECO:0000259" key="15">
    <source>
        <dbReference type="PROSITE" id="PS50041"/>
    </source>
</evidence>
<evidence type="ECO:0000256" key="6">
    <source>
        <dbReference type="ARBA" id="ARBA00022729"/>
    </source>
</evidence>
<proteinExistence type="inferred from homology"/>
<evidence type="ECO:0000256" key="8">
    <source>
        <dbReference type="ARBA" id="ARBA00022837"/>
    </source>
</evidence>
<dbReference type="SUPFAM" id="SSF57535">
    <property type="entry name" value="Complement control module/SCR domain"/>
    <property type="match status" value="11"/>
</dbReference>
<evidence type="ECO:0000256" key="12">
    <source>
        <dbReference type="ARBA" id="ARBA00033370"/>
    </source>
</evidence>
<dbReference type="InterPro" id="IPR024054">
    <property type="entry name" value="TIF2_asu_middle_sf"/>
</dbReference>
<evidence type="ECO:0000256" key="14">
    <source>
        <dbReference type="SAM" id="Phobius"/>
    </source>
</evidence>
<dbReference type="SUPFAM" id="SSF116742">
    <property type="entry name" value="eIF2alpha middle domain-like"/>
    <property type="match status" value="1"/>
</dbReference>
<keyword evidence="14" id="KW-1133">Transmembrane helix</keyword>
<dbReference type="EMBL" id="OC914930">
    <property type="protein sequence ID" value="CAD7637596.1"/>
    <property type="molecule type" value="Genomic_DNA"/>
</dbReference>
<organism evidence="18">
    <name type="scientific">Oppiella nova</name>
    <dbReference type="NCBI Taxonomy" id="334625"/>
    <lineage>
        <taxon>Eukaryota</taxon>
        <taxon>Metazoa</taxon>
        <taxon>Ecdysozoa</taxon>
        <taxon>Arthropoda</taxon>
        <taxon>Chelicerata</taxon>
        <taxon>Arachnida</taxon>
        <taxon>Acari</taxon>
        <taxon>Acariformes</taxon>
        <taxon>Sarcoptiformes</taxon>
        <taxon>Oribatida</taxon>
        <taxon>Brachypylina</taxon>
        <taxon>Oppioidea</taxon>
        <taxon>Oppiidae</taxon>
        <taxon>Oppiella</taxon>
    </lineage>
</organism>
<feature type="domain" description="Sushi" evidence="17">
    <location>
        <begin position="287"/>
        <end position="346"/>
    </location>
</feature>
<dbReference type="Pfam" id="PF00059">
    <property type="entry name" value="Lectin_C"/>
    <property type="match status" value="1"/>
</dbReference>
<feature type="disulfide bond" evidence="13">
    <location>
        <begin position="1035"/>
        <end position="1062"/>
    </location>
</feature>
<dbReference type="Pfam" id="PF00575">
    <property type="entry name" value="S1"/>
    <property type="match status" value="1"/>
</dbReference>
<evidence type="ECO:0000256" key="4">
    <source>
        <dbReference type="ARBA" id="ARBA00022659"/>
    </source>
</evidence>
<dbReference type="InterPro" id="IPR018378">
    <property type="entry name" value="C-type_lectin_CS"/>
</dbReference>
<evidence type="ECO:0000256" key="7">
    <source>
        <dbReference type="ARBA" id="ARBA00022737"/>
    </source>
</evidence>
<feature type="domain" description="Sushi" evidence="17">
    <location>
        <begin position="643"/>
        <end position="700"/>
    </location>
</feature>
<protein>
    <recommendedName>
        <fullName evidence="2">Eukaryotic translation initiation factor 2 subunit 1</fullName>
    </recommendedName>
    <alternativeName>
        <fullName evidence="12">Eukaryotic translation initiation factor 2 subunit alpha</fullName>
    </alternativeName>
</protein>
<keyword evidence="14" id="KW-0812">Transmembrane</keyword>
<dbReference type="CDD" id="cd00033">
    <property type="entry name" value="CCP"/>
    <property type="match status" value="11"/>
</dbReference>
<dbReference type="Pfam" id="PF22633">
    <property type="entry name" value="F5_F8_type_C_2"/>
    <property type="match status" value="1"/>
</dbReference>
<keyword evidence="3" id="KW-0396">Initiation factor</keyword>
<dbReference type="Pfam" id="PF00084">
    <property type="entry name" value="Sushi"/>
    <property type="match status" value="11"/>
</dbReference>
<dbReference type="InterPro" id="IPR001304">
    <property type="entry name" value="C-type_lectin-like"/>
</dbReference>
<gene>
    <name evidence="18" type="ORF">ONB1V03_LOCUS909</name>
</gene>
<comment type="similarity">
    <text evidence="1">Belongs to the eIF-2-alpha family.</text>
</comment>
<evidence type="ECO:0000256" key="10">
    <source>
        <dbReference type="ARBA" id="ARBA00023157"/>
    </source>
</evidence>
<comment type="caution">
    <text evidence="13">Lacks conserved residue(s) required for the propagation of feature annotation.</text>
</comment>
<feature type="domain" description="Sushi" evidence="17">
    <location>
        <begin position="820"/>
        <end position="879"/>
    </location>
</feature>
<dbReference type="SUPFAM" id="SSF110993">
    <property type="entry name" value="eIF-2-alpha, C-terminal domain"/>
    <property type="match status" value="1"/>
</dbReference>
<evidence type="ECO:0000256" key="2">
    <source>
        <dbReference type="ARBA" id="ARBA00020950"/>
    </source>
</evidence>
<dbReference type="InterPro" id="IPR016187">
    <property type="entry name" value="CTDL_fold"/>
</dbReference>
<keyword evidence="11" id="KW-0325">Glycoprotein</keyword>
<dbReference type="Gene3D" id="3.10.100.10">
    <property type="entry name" value="Mannose-Binding Protein A, subunit A"/>
    <property type="match status" value="1"/>
</dbReference>
<keyword evidence="5" id="KW-0479">Metal-binding</keyword>
<sequence>MVLTCRFYSQKFPEVDDVVMVNVRSIAEMGAYVHLLEYNNIEGMILLSELSRRRIRSINKLIRVGRNECVVVIRVDKDKGYIDLSKRRVSPEDIVRCEEKFAKAKAVNSILRHVAEILGYQSNKELEELYRKTAWLFEEKMKKQSSSYDMFKHSVNDVSVLDELELDEKTKEVLVTHIKRRLMPQAVKVRADIEVGCCAYEGIDAVKNALRAGIACSVEDMPIKINLIAPPLYVVTTTTMDREKGLELLNEALQKIEVSIKNSGGIFIVQVAVYTLHSQLWLTIKAKSCAHPSIPLYSQVTLSDERNLSYGSTATYKCDDGYELFGTSVRICSDGKWTGDLPYCAVNVAYGKPTNQSSTVRGGDSRNANDGDITAIHENKFCTETKTESSPWWQVDLLQPYEIKVVRIVTRGCCGHQPLHDLEIRVGNSSTVQGNRLCAWFPGTLDDGMHKDLPCAVPITGRYVYIQMVGIEGSLSLCEVFVFTTKEFSSDRCGNAMEYQQLTPFNKTCYEFQTQRGGSFSDAESYCKARGGLVVNSVVDVSHNFLFYELERIKPKLKSKLVWLGARREVHQHNGPSFHRSRASVWHWVNGQPVTTFLWAEDQPNNYNGQQNCIVLDGGRKWMWNDVTCDLDYLSWICQYRPSNCGSPDKNENTTIIEKDYRVGQTVSYQCPIGSRLDGAAQRLCQSNGFWQHSAPTCQYINCGPLPHIPHGRVEFVNNSLTTFNASARYSCDENYTLVGNTTRVCQGNSTWSGTEPKCLYSWCPVLTFIHNGAINITNRTENGLATYTCHKGHILVGNSTRKCQLGGKWTDEEPVCKFVDCGVPLEVRNSRFRLLNGTTYYNSAVKYECDQNYTIDGAELRNCTELANWSGVEPICKLIDCGKPVVPPGVRLMSDSFTVHSEITYECESGHKLVDGEKKHKCQPDGKWSGTVPVCTAVECGRVQTILKGEVVYTNSTTYLNSQLVYSCSSGYKLIGTKTRVCSEDSRWSGSTPKCEEIRCVSPEIPKNSSVVYSGNDRSTSDSFKVGSTVQYRCSLGHIVQGQSLRTCESNGFWSGGPPICVYIDCGLPFPISHGKWLLSSNTTYYGSTVEYVCDQNFKLNGPGRRICLENGTWSSLPPICDVVTCNKPETKDDKSIVEANSFSVGAKAYYSCSYGLELVGEEMRTCQPSGLKPKTTMGEEMRTCQPSGQWTGDIPYCRLVDCGRPPVIPNGRGYLVNGTTLFGSIVEYHCLPEFKLLGDSQQRKCLATGDWSGTIPRCLELAIANEIENNIDGQSDEHSFDAIESSKAIGIGIAVGAGALLILTIIVAVICLKA</sequence>
<dbReference type="SUPFAM" id="SSF49785">
    <property type="entry name" value="Galactose-binding domain-like"/>
    <property type="match status" value="1"/>
</dbReference>
<dbReference type="SMART" id="SM00607">
    <property type="entry name" value="FTP"/>
    <property type="match status" value="1"/>
</dbReference>
<feature type="domain" description="Sushi" evidence="17">
    <location>
        <begin position="939"/>
        <end position="998"/>
    </location>
</feature>
<dbReference type="InterPro" id="IPR035976">
    <property type="entry name" value="Sushi/SCR/CCP_sf"/>
</dbReference>
<dbReference type="InterPro" id="IPR016186">
    <property type="entry name" value="C-type_lectin-like/link_sf"/>
</dbReference>
<dbReference type="Pfam" id="PF07541">
    <property type="entry name" value="EIF_2_alpha"/>
    <property type="match status" value="1"/>
</dbReference>
<dbReference type="SMART" id="SM00032">
    <property type="entry name" value="CCP"/>
    <property type="match status" value="11"/>
</dbReference>
<dbReference type="InterPro" id="IPR008979">
    <property type="entry name" value="Galactose-bd-like_sf"/>
</dbReference>
<dbReference type="InterPro" id="IPR000436">
    <property type="entry name" value="Sushi_SCR_CCP_dom"/>
</dbReference>
<dbReference type="SUPFAM" id="SSF50249">
    <property type="entry name" value="Nucleic acid-binding proteins"/>
    <property type="match status" value="1"/>
</dbReference>
<dbReference type="InterPro" id="IPR003029">
    <property type="entry name" value="S1_domain"/>
</dbReference>
<reference evidence="18" key="1">
    <citation type="submission" date="2020-11" db="EMBL/GenBank/DDBJ databases">
        <authorList>
            <person name="Tran Van P."/>
        </authorList>
    </citation>
    <scope>NUCLEOTIDE SEQUENCE</scope>
</reference>
<dbReference type="FunFam" id="2.60.120.260:FF:000105">
    <property type="entry name" value="Sushi, von Willebrand factor type A, EGF and pentraxin domain-containing protein 1"/>
    <property type="match status" value="1"/>
</dbReference>
<dbReference type="InterPro" id="IPR024055">
    <property type="entry name" value="TIF2_asu_C"/>
</dbReference>
<feature type="domain" description="Sushi" evidence="17">
    <location>
        <begin position="1125"/>
        <end position="1201"/>
    </location>
</feature>
<feature type="domain" description="C-type lectin" evidence="15">
    <location>
        <begin position="505"/>
        <end position="630"/>
    </location>
</feature>
<evidence type="ECO:0000313" key="19">
    <source>
        <dbReference type="Proteomes" id="UP000728032"/>
    </source>
</evidence>
<keyword evidence="7" id="KW-0677">Repeat</keyword>
<dbReference type="Gene3D" id="2.10.70.10">
    <property type="entry name" value="Complement Module, domain 1"/>
    <property type="match status" value="11"/>
</dbReference>
<keyword evidence="8" id="KW-0106">Calcium</keyword>
<feature type="domain" description="Sushi" evidence="17">
    <location>
        <begin position="1065"/>
        <end position="1124"/>
    </location>
</feature>
<keyword evidence="4 13" id="KW-0768">Sushi</keyword>
<evidence type="ECO:0000256" key="3">
    <source>
        <dbReference type="ARBA" id="ARBA00022540"/>
    </source>
</evidence>
<keyword evidence="9" id="KW-0648">Protein biosynthesis</keyword>
<keyword evidence="6" id="KW-0732">Signal</keyword>
<dbReference type="SMART" id="SM00034">
    <property type="entry name" value="CLECT"/>
    <property type="match status" value="1"/>
</dbReference>
<feature type="disulfide bond" evidence="13">
    <location>
        <begin position="703"/>
        <end position="746"/>
    </location>
</feature>
<dbReference type="InterPro" id="IPR011488">
    <property type="entry name" value="TIF_2_asu"/>
</dbReference>
<dbReference type="InterPro" id="IPR006585">
    <property type="entry name" value="FTP1"/>
</dbReference>
<dbReference type="PANTHER" id="PTHR46393:SF7">
    <property type="entry name" value="COMPLEMENT C2"/>
    <property type="match status" value="1"/>
</dbReference>
<dbReference type="Gene3D" id="3.30.70.1130">
    <property type="entry name" value="EIF_2_alpha"/>
    <property type="match status" value="1"/>
</dbReference>
<evidence type="ECO:0000256" key="5">
    <source>
        <dbReference type="ARBA" id="ARBA00022723"/>
    </source>
</evidence>
<dbReference type="CDD" id="cd04452">
    <property type="entry name" value="S1_IF2_alpha"/>
    <property type="match status" value="1"/>
</dbReference>
<feature type="domain" description="S1 motif" evidence="16">
    <location>
        <begin position="16"/>
        <end position="87"/>
    </location>
</feature>
<evidence type="ECO:0000256" key="9">
    <source>
        <dbReference type="ARBA" id="ARBA00022917"/>
    </source>
</evidence>